<keyword evidence="1" id="KW-0732">Signal</keyword>
<feature type="signal peptide" evidence="1">
    <location>
        <begin position="1"/>
        <end position="26"/>
    </location>
</feature>
<name>A0A4S5BUF6_9BURK</name>
<protein>
    <submittedName>
        <fullName evidence="2">Uncharacterized protein</fullName>
    </submittedName>
</protein>
<dbReference type="EMBL" id="SSWX01000005">
    <property type="protein sequence ID" value="THJ34953.1"/>
    <property type="molecule type" value="Genomic_DNA"/>
</dbReference>
<dbReference type="SUPFAM" id="SSF50969">
    <property type="entry name" value="YVTN repeat-like/Quinoprotein amine dehydrogenase"/>
    <property type="match status" value="1"/>
</dbReference>
<gene>
    <name evidence="2" type="ORF">E8K88_05590</name>
</gene>
<evidence type="ECO:0000256" key="1">
    <source>
        <dbReference type="SAM" id="SignalP"/>
    </source>
</evidence>
<evidence type="ECO:0000313" key="2">
    <source>
        <dbReference type="EMBL" id="THJ34953.1"/>
    </source>
</evidence>
<comment type="caution">
    <text evidence="2">The sequence shown here is derived from an EMBL/GenBank/DDBJ whole genome shotgun (WGS) entry which is preliminary data.</text>
</comment>
<reference evidence="2 3" key="1">
    <citation type="submission" date="2019-04" db="EMBL/GenBank/DDBJ databases">
        <title>Lampropedia sp YIM MLB12 draf genome.</title>
        <authorList>
            <person name="Wang Y.-X."/>
        </authorList>
    </citation>
    <scope>NUCLEOTIDE SEQUENCE [LARGE SCALE GENOMIC DNA]</scope>
    <source>
        <strain evidence="2 3">YIM MLB12</strain>
    </source>
</reference>
<dbReference type="AlphaFoldDB" id="A0A4S5BUF6"/>
<accession>A0A4S5BUF6</accession>
<dbReference type="Proteomes" id="UP000306236">
    <property type="component" value="Unassembled WGS sequence"/>
</dbReference>
<evidence type="ECO:0000313" key="3">
    <source>
        <dbReference type="Proteomes" id="UP000306236"/>
    </source>
</evidence>
<dbReference type="RefSeq" id="WP_136405666.1">
    <property type="nucleotide sequence ID" value="NZ_SSWX01000005.1"/>
</dbReference>
<keyword evidence="3" id="KW-1185">Reference proteome</keyword>
<dbReference type="OrthoDB" id="60524at2"/>
<sequence length="446" mass="47636">MDMVSTLNWRNGALALACAAALTACGGGSNNVVEITPEPTQPGDGEDPHDHDPVAAAGRLIALEANSAQIHAIDLEHGSVLQTFTSDHASSALYASPGQRYAVLLQRNQNQAQFIDGGVWQEDHGDHLHDYTQAPALLNLRLTGVRPTHYETHGAHAALFFDGDASSGDKASIALFSDASIAAGQAGLVEASHTLGSAMHGTAEPRGDWLLTTWKPVDSTSTTPTHVELHHRHGDHFHMEKRFEQECPGLHGSYSNVRYSVFGCTDGVLVVEQNGDNFTARKVANPASMPAGVRIGTITGNPHYDKFVGIASPGWLYEIDPEAGTITTINWAEGRTRRAHAIDAEGDNLLVLDDLGSLHILDMHSWGKRAEITSAIAHMPSAAPFPSIAVSQAAETAWLSDPNGQRLTSIDLHAAKLGEHIALNFSPTSIVWLGISEPSADHAHDH</sequence>
<feature type="chain" id="PRO_5020533972" evidence="1">
    <location>
        <begin position="27"/>
        <end position="446"/>
    </location>
</feature>
<proteinExistence type="predicted"/>
<dbReference type="InterPro" id="IPR011044">
    <property type="entry name" value="Quino_amine_DH_bsu"/>
</dbReference>
<organism evidence="2 3">
    <name type="scientific">Lampropedia aestuarii</name>
    <dbReference type="NCBI Taxonomy" id="2562762"/>
    <lineage>
        <taxon>Bacteria</taxon>
        <taxon>Pseudomonadati</taxon>
        <taxon>Pseudomonadota</taxon>
        <taxon>Betaproteobacteria</taxon>
        <taxon>Burkholderiales</taxon>
        <taxon>Comamonadaceae</taxon>
        <taxon>Lampropedia</taxon>
    </lineage>
</organism>